<sequence length="228" mass="24742">MSTLLSLLDALDDRPQARDLRLRTYEGLGDTVVDVGCGGGRAVGELAARGVRAIGLDLDPAMIEIAAQRWPAAEFHVADATALPLDDGSVTGYRADKVLHALSEPERAIAEARRVLARSGRAVLTGQDWDTFVIDSDDPELVRALVHARADRMPSPRIARRYRNLLLDNGFTDVTVDVHTVVWTDAAVLPVLANIAEGDWLDEQAARARNDRLFVAVPIFLASGTRAD</sequence>
<reference evidence="2 3" key="1">
    <citation type="submission" date="2021-06" db="EMBL/GenBank/DDBJ databases">
        <title>Actinomycetes sequencing.</title>
        <authorList>
            <person name="Shan Q."/>
        </authorList>
    </citation>
    <scope>NUCLEOTIDE SEQUENCE [LARGE SCALE GENOMIC DNA]</scope>
    <source>
        <strain evidence="2 3">NEAU-G5</strain>
    </source>
</reference>
<dbReference type="CDD" id="cd02440">
    <property type="entry name" value="AdoMet_MTases"/>
    <property type="match status" value="1"/>
</dbReference>
<accession>A0ABS6B9B5</accession>
<name>A0ABS6B9B5_9NOCA</name>
<dbReference type="SUPFAM" id="SSF53335">
    <property type="entry name" value="S-adenosyl-L-methionine-dependent methyltransferases"/>
    <property type="match status" value="1"/>
</dbReference>
<feature type="domain" description="Methyltransferase type 11" evidence="1">
    <location>
        <begin position="33"/>
        <end position="123"/>
    </location>
</feature>
<dbReference type="InterPro" id="IPR029063">
    <property type="entry name" value="SAM-dependent_MTases_sf"/>
</dbReference>
<evidence type="ECO:0000313" key="2">
    <source>
        <dbReference type="EMBL" id="MBU3065818.1"/>
    </source>
</evidence>
<dbReference type="PANTHER" id="PTHR43591:SF78">
    <property type="entry name" value="SLR0407 PROTEIN"/>
    <property type="match status" value="1"/>
</dbReference>
<dbReference type="PANTHER" id="PTHR43591">
    <property type="entry name" value="METHYLTRANSFERASE"/>
    <property type="match status" value="1"/>
</dbReference>
<proteinExistence type="predicted"/>
<dbReference type="EMBL" id="JAHKNI010000012">
    <property type="protein sequence ID" value="MBU3065818.1"/>
    <property type="molecule type" value="Genomic_DNA"/>
</dbReference>
<dbReference type="GO" id="GO:0032259">
    <property type="term" value="P:methylation"/>
    <property type="evidence" value="ECO:0007669"/>
    <property type="project" value="UniProtKB-KW"/>
</dbReference>
<dbReference type="RefSeq" id="WP_215921856.1">
    <property type="nucleotide sequence ID" value="NZ_JAHKNI010000012.1"/>
</dbReference>
<keyword evidence="3" id="KW-1185">Reference proteome</keyword>
<evidence type="ECO:0000313" key="3">
    <source>
        <dbReference type="Proteomes" id="UP000733379"/>
    </source>
</evidence>
<dbReference type="Pfam" id="PF08241">
    <property type="entry name" value="Methyltransf_11"/>
    <property type="match status" value="1"/>
</dbReference>
<keyword evidence="2" id="KW-0489">Methyltransferase</keyword>
<protein>
    <submittedName>
        <fullName evidence="2">Methyltransferase domain-containing protein</fullName>
    </submittedName>
</protein>
<dbReference type="Proteomes" id="UP000733379">
    <property type="component" value="Unassembled WGS sequence"/>
</dbReference>
<evidence type="ECO:0000259" key="1">
    <source>
        <dbReference type="Pfam" id="PF08241"/>
    </source>
</evidence>
<keyword evidence="2" id="KW-0808">Transferase</keyword>
<dbReference type="Gene3D" id="3.40.50.150">
    <property type="entry name" value="Vaccinia Virus protein VP39"/>
    <property type="match status" value="1"/>
</dbReference>
<dbReference type="GO" id="GO:0008168">
    <property type="term" value="F:methyltransferase activity"/>
    <property type="evidence" value="ECO:0007669"/>
    <property type="project" value="UniProtKB-KW"/>
</dbReference>
<gene>
    <name evidence="2" type="ORF">KO481_30370</name>
</gene>
<comment type="caution">
    <text evidence="2">The sequence shown here is derived from an EMBL/GenBank/DDBJ whole genome shotgun (WGS) entry which is preliminary data.</text>
</comment>
<dbReference type="InterPro" id="IPR013216">
    <property type="entry name" value="Methyltransf_11"/>
</dbReference>
<organism evidence="2 3">
    <name type="scientific">Nocardia albiluteola</name>
    <dbReference type="NCBI Taxonomy" id="2842303"/>
    <lineage>
        <taxon>Bacteria</taxon>
        <taxon>Bacillati</taxon>
        <taxon>Actinomycetota</taxon>
        <taxon>Actinomycetes</taxon>
        <taxon>Mycobacteriales</taxon>
        <taxon>Nocardiaceae</taxon>
        <taxon>Nocardia</taxon>
    </lineage>
</organism>